<dbReference type="FunFam" id="3.80.10.10:FF:000213">
    <property type="entry name" value="Tyrosine-sulfated glycopeptide receptor 1"/>
    <property type="match status" value="1"/>
</dbReference>
<evidence type="ECO:0000256" key="12">
    <source>
        <dbReference type="SAM" id="SignalP"/>
    </source>
</evidence>
<keyword evidence="14" id="KW-1185">Reference proteome</keyword>
<dbReference type="InterPro" id="IPR046956">
    <property type="entry name" value="RLP23-like"/>
</dbReference>
<feature type="signal peptide" evidence="12">
    <location>
        <begin position="1"/>
        <end position="20"/>
    </location>
</feature>
<accession>A0A8T2G2I9</accession>
<gene>
    <name evidence="13" type="ORF">ISN44_As02g027320</name>
</gene>
<proteinExistence type="inferred from homology"/>
<dbReference type="GO" id="GO:0003677">
    <property type="term" value="F:DNA binding"/>
    <property type="evidence" value="ECO:0007669"/>
    <property type="project" value="InterPro"/>
</dbReference>
<dbReference type="Pfam" id="PF03754">
    <property type="entry name" value="At2g31720-like"/>
    <property type="match status" value="1"/>
</dbReference>
<evidence type="ECO:0000256" key="8">
    <source>
        <dbReference type="ARBA" id="ARBA00022989"/>
    </source>
</evidence>
<keyword evidence="3" id="KW-1003">Cell membrane</keyword>
<evidence type="ECO:0000256" key="4">
    <source>
        <dbReference type="ARBA" id="ARBA00022614"/>
    </source>
</evidence>
<evidence type="ECO:0000256" key="2">
    <source>
        <dbReference type="ARBA" id="ARBA00009592"/>
    </source>
</evidence>
<name>A0A8T2G2I9_ARASU</name>
<dbReference type="AlphaFoldDB" id="A0A8T2G2I9"/>
<dbReference type="OrthoDB" id="10022853at2759"/>
<evidence type="ECO:0000256" key="11">
    <source>
        <dbReference type="ARBA" id="ARBA00023180"/>
    </source>
</evidence>
<dbReference type="Pfam" id="PF00560">
    <property type="entry name" value="LRR_1"/>
    <property type="match status" value="4"/>
</dbReference>
<keyword evidence="7" id="KW-0677">Repeat</keyword>
<keyword evidence="8" id="KW-1133">Transmembrane helix</keyword>
<protein>
    <submittedName>
        <fullName evidence="13">Leucine-rich repeat typical subtype</fullName>
    </submittedName>
</protein>
<keyword evidence="10" id="KW-0675">Receptor</keyword>
<dbReference type="InterPro" id="IPR001611">
    <property type="entry name" value="Leu-rich_rpt"/>
</dbReference>
<feature type="chain" id="PRO_5035817062" evidence="12">
    <location>
        <begin position="21"/>
        <end position="1067"/>
    </location>
</feature>
<dbReference type="FunFam" id="3.80.10.10:FF:000062">
    <property type="entry name" value="protein STRUBBELIG-RECEPTOR FAMILY 3"/>
    <property type="match status" value="1"/>
</dbReference>
<dbReference type="Proteomes" id="UP000694251">
    <property type="component" value="Chromosome 2"/>
</dbReference>
<evidence type="ECO:0000313" key="14">
    <source>
        <dbReference type="Proteomes" id="UP000694251"/>
    </source>
</evidence>
<sequence length="1067" mass="119980">MSNLRLRLLSLVSILYCIAALRCRPDQTETIKRFKNEFAFSSICRNDTNFFSGVVCDNTTGAVTVLELPGGCLRGTLRPNSSLFELSHLRYLNLSFNNFDSSPLSSAFGQLNNLEVLLLSSNGFTGQVPSSIRNLTKLTQLNLPHNKLTGDLPSLVQNLTKLLALDLSYNQFSGTIPSSFFTMPFLSYLDLSENHLTGSLEISNSSSKLENLNLGNNHFETEIIDPVLRLVNLRYLSLSFLNTSHPIDLSIFSPLQSLTHLDLYGNSLTLTSVYSDIDFPKNMEILLLSGCNISEFPRFLKSLKKLWYLDLSSNRIKGNVPDWIWSLPLLVSLDLSNNSFTGFNGSLDHVLANSSVQVLDIALNSFKGSFPNPPVSIINLSAWNNSFTGDIPLSVCNRTSLDVLDLSYNNFTGSIPPCMGNFTIVNLRKNKLEGNIPDEFYSGALTQTLDVGYNQLTGELPRSLLNCSFIRFLSVDHNRINDSFPLWLKALPNLKVLTLRSNSFHGPMSPPDDQSPLAFPKLQILEISHNRFTGSLPTNYFANWSVKSLKMYDEERLYMGDYSSDRFVYEDTLDLQYKGLYMEQGKVLTFYSAIDFSGNKLEGEIPESIGLLKTLIALNLSNNSFTGHIPMSFANVTELESLDLSGNKLSGEIPQELGRLSYLAYIDVSDNQLTGKIPQGTQIIGQPKSSFEGNSGLCGLPLEESCLREDAPSTQEPEEEEEEILEWRAAAIGYGPGVLFGLNSSFLLGFIISGSVSSRDLIKMMKSDDRSFSKQRCLTRLREIPQKPQTFGRFEVEQISRRQWDVHKEYGTNEDKSFKQLYPPVMSLEYETKKDKSKKKEPRVNSGRVNMQELMYEVVAELPLDSLLERRSITSVLENPNPDSESSMSSCVSQSKKKRCSVKVEERRPKKCKVVSPLEVQPIQTTPPDWLLNVMRNENGYNPKLISTRELFKSDLDKGKARLQVPSNQVKTPDFLTEDETRIIHENAMKIRDDGWNDVLDANKSNSFKEKDVFPLWSFRSGTGKLCFALTPKIPATALLQENLAVAAMVLLLEVNLVRYRYPFLRQ</sequence>
<evidence type="ECO:0000256" key="7">
    <source>
        <dbReference type="ARBA" id="ARBA00022737"/>
    </source>
</evidence>
<dbReference type="GO" id="GO:0005886">
    <property type="term" value="C:plasma membrane"/>
    <property type="evidence" value="ECO:0007669"/>
    <property type="project" value="UniProtKB-SubCell"/>
</dbReference>
<evidence type="ECO:0000256" key="6">
    <source>
        <dbReference type="ARBA" id="ARBA00022729"/>
    </source>
</evidence>
<organism evidence="13 14">
    <name type="scientific">Arabidopsis suecica</name>
    <name type="common">Swedish thale-cress</name>
    <name type="synonym">Cardaminopsis suecica</name>
    <dbReference type="NCBI Taxonomy" id="45249"/>
    <lineage>
        <taxon>Eukaryota</taxon>
        <taxon>Viridiplantae</taxon>
        <taxon>Streptophyta</taxon>
        <taxon>Embryophyta</taxon>
        <taxon>Tracheophyta</taxon>
        <taxon>Spermatophyta</taxon>
        <taxon>Magnoliopsida</taxon>
        <taxon>eudicotyledons</taxon>
        <taxon>Gunneridae</taxon>
        <taxon>Pentapetalae</taxon>
        <taxon>rosids</taxon>
        <taxon>malvids</taxon>
        <taxon>Brassicales</taxon>
        <taxon>Brassicaceae</taxon>
        <taxon>Camelineae</taxon>
        <taxon>Arabidopsis</taxon>
    </lineage>
</organism>
<evidence type="ECO:0000256" key="9">
    <source>
        <dbReference type="ARBA" id="ARBA00023136"/>
    </source>
</evidence>
<evidence type="ECO:0000256" key="1">
    <source>
        <dbReference type="ARBA" id="ARBA00004251"/>
    </source>
</evidence>
<dbReference type="Pfam" id="PF13855">
    <property type="entry name" value="LRR_8"/>
    <property type="match status" value="3"/>
</dbReference>
<evidence type="ECO:0000313" key="13">
    <source>
        <dbReference type="EMBL" id="KAG7642865.1"/>
    </source>
</evidence>
<comment type="subcellular location">
    <subcellularLocation>
        <location evidence="1">Cell membrane</location>
        <topology evidence="1">Single-pass type I membrane protein</topology>
    </subcellularLocation>
</comment>
<dbReference type="PANTHER" id="PTHR48061">
    <property type="entry name" value="LEUCINE-RICH REPEAT RECEPTOR PROTEIN KINASE EMS1-LIKE-RELATED"/>
    <property type="match status" value="1"/>
</dbReference>
<keyword evidence="11" id="KW-0325">Glycoprotein</keyword>
<dbReference type="EMBL" id="JAEFBJ010000002">
    <property type="protein sequence ID" value="KAG7642865.1"/>
    <property type="molecule type" value="Genomic_DNA"/>
</dbReference>
<comment type="similarity">
    <text evidence="2">Belongs to the RLP family.</text>
</comment>
<reference evidence="13 14" key="1">
    <citation type="submission" date="2020-12" db="EMBL/GenBank/DDBJ databases">
        <title>Concerted genomic and epigenomic changes stabilize Arabidopsis allopolyploids.</title>
        <authorList>
            <person name="Chen Z."/>
        </authorList>
    </citation>
    <scope>NUCLEOTIDE SEQUENCE [LARGE SCALE GENOMIC DNA]</scope>
    <source>
        <strain evidence="13">As9502</strain>
        <tissue evidence="13">Leaf</tissue>
    </source>
</reference>
<dbReference type="SMART" id="SM00369">
    <property type="entry name" value="LRR_TYP"/>
    <property type="match status" value="9"/>
</dbReference>
<evidence type="ECO:0000256" key="5">
    <source>
        <dbReference type="ARBA" id="ARBA00022692"/>
    </source>
</evidence>
<keyword evidence="4" id="KW-0433">Leucine-rich repeat</keyword>
<dbReference type="InterPro" id="IPR003591">
    <property type="entry name" value="Leu-rich_rpt_typical-subtyp"/>
</dbReference>
<comment type="caution">
    <text evidence="13">The sequence shown here is derived from an EMBL/GenBank/DDBJ whole genome shotgun (WGS) entry which is preliminary data.</text>
</comment>
<dbReference type="InterPro" id="IPR005508">
    <property type="entry name" value="At2g31720-like"/>
</dbReference>
<keyword evidence="5" id="KW-0812">Transmembrane</keyword>
<dbReference type="SMART" id="SM00365">
    <property type="entry name" value="LRR_SD22"/>
    <property type="match status" value="4"/>
</dbReference>
<keyword evidence="9" id="KW-0472">Membrane</keyword>
<dbReference type="PANTHER" id="PTHR48061:SF46">
    <property type="entry name" value="LEUCINE-RICH REPEAT-CONTAINING N-TERMINAL PLANT-TYPE DOMAIN-CONTAINING PROTEIN"/>
    <property type="match status" value="1"/>
</dbReference>
<evidence type="ECO:0000256" key="10">
    <source>
        <dbReference type="ARBA" id="ARBA00023170"/>
    </source>
</evidence>
<keyword evidence="6 12" id="KW-0732">Signal</keyword>
<evidence type="ECO:0000256" key="3">
    <source>
        <dbReference type="ARBA" id="ARBA00022475"/>
    </source>
</evidence>